<dbReference type="AlphaFoldDB" id="A0A3S8RY35"/>
<evidence type="ECO:0000313" key="2">
    <source>
        <dbReference type="EMBL" id="AZK47841.1"/>
    </source>
</evidence>
<gene>
    <name evidence="2" type="ORF">EIM92_18105</name>
</gene>
<dbReference type="KEGG" id="plen:EIM92_18105"/>
<accession>A0A3S8RY35</accession>
<keyword evidence="3" id="KW-1185">Reference proteome</keyword>
<evidence type="ECO:0000313" key="3">
    <source>
        <dbReference type="Proteomes" id="UP000273145"/>
    </source>
</evidence>
<organism evidence="2 3">
    <name type="scientific">Paenibacillus lentus</name>
    <dbReference type="NCBI Taxonomy" id="1338368"/>
    <lineage>
        <taxon>Bacteria</taxon>
        <taxon>Bacillati</taxon>
        <taxon>Bacillota</taxon>
        <taxon>Bacilli</taxon>
        <taxon>Bacillales</taxon>
        <taxon>Paenibacillaceae</taxon>
        <taxon>Paenibacillus</taxon>
    </lineage>
</organism>
<keyword evidence="1" id="KW-0472">Membrane</keyword>
<dbReference type="EMBL" id="CP034248">
    <property type="protein sequence ID" value="AZK47841.1"/>
    <property type="molecule type" value="Genomic_DNA"/>
</dbReference>
<keyword evidence="1" id="KW-1133">Transmembrane helix</keyword>
<sequence length="83" mass="9367">MMDGSLMVIREIKMKSNYLNMIKINWFVAVVMVLAGITFIPPILSVLFGYLGGLIIRWIFSDIIVEALNTLFGTLVLQQGMFP</sequence>
<reference evidence="2 3" key="1">
    <citation type="submission" date="2018-11" db="EMBL/GenBank/DDBJ databases">
        <title>Genome sequencing of Paenibacillus lentus DSM25539(T).</title>
        <authorList>
            <person name="Kook J.-K."/>
            <person name="Park S.-N."/>
            <person name="Lim Y.K."/>
        </authorList>
    </citation>
    <scope>NUCLEOTIDE SEQUENCE [LARGE SCALE GENOMIC DNA]</scope>
    <source>
        <strain evidence="2 3">DSM 25539</strain>
    </source>
</reference>
<protein>
    <submittedName>
        <fullName evidence="2">Uncharacterized protein</fullName>
    </submittedName>
</protein>
<feature type="transmembrane region" description="Helical" evidence="1">
    <location>
        <begin position="55"/>
        <end position="77"/>
    </location>
</feature>
<evidence type="ECO:0000256" key="1">
    <source>
        <dbReference type="SAM" id="Phobius"/>
    </source>
</evidence>
<dbReference type="Proteomes" id="UP000273145">
    <property type="component" value="Chromosome"/>
</dbReference>
<proteinExistence type="predicted"/>
<name>A0A3S8RY35_9BACL</name>
<feature type="transmembrane region" description="Helical" evidence="1">
    <location>
        <begin position="21"/>
        <end position="43"/>
    </location>
</feature>
<keyword evidence="1" id="KW-0812">Transmembrane</keyword>